<dbReference type="Proteomes" id="UP000351155">
    <property type="component" value="Unassembled WGS sequence"/>
</dbReference>
<accession>A0A484WVG2</accession>
<evidence type="ECO:0000256" key="1">
    <source>
        <dbReference type="SAM" id="Phobius"/>
    </source>
</evidence>
<keyword evidence="1" id="KW-1133">Transmembrane helix</keyword>
<dbReference type="AlphaFoldDB" id="A0A484WVG2"/>
<protein>
    <submittedName>
        <fullName evidence="2">Uncharacterized protein</fullName>
    </submittedName>
</protein>
<evidence type="ECO:0000313" key="3">
    <source>
        <dbReference type="Proteomes" id="UP000351155"/>
    </source>
</evidence>
<keyword evidence="1" id="KW-0472">Membrane</keyword>
<organism evidence="2 3">
    <name type="scientific">Enterobacter cancerogenus</name>
    <dbReference type="NCBI Taxonomy" id="69218"/>
    <lineage>
        <taxon>Bacteria</taxon>
        <taxon>Pseudomonadati</taxon>
        <taxon>Pseudomonadota</taxon>
        <taxon>Gammaproteobacteria</taxon>
        <taxon>Enterobacterales</taxon>
        <taxon>Enterobacteriaceae</taxon>
        <taxon>Enterobacter</taxon>
        <taxon>Enterobacter cloacae complex</taxon>
    </lineage>
</organism>
<evidence type="ECO:0000313" key="2">
    <source>
        <dbReference type="EMBL" id="VFS14896.1"/>
    </source>
</evidence>
<feature type="transmembrane region" description="Helical" evidence="1">
    <location>
        <begin position="36"/>
        <end position="54"/>
    </location>
</feature>
<feature type="transmembrane region" description="Helical" evidence="1">
    <location>
        <begin position="60"/>
        <end position="78"/>
    </location>
</feature>
<reference evidence="2 3" key="1">
    <citation type="submission" date="2019-03" db="EMBL/GenBank/DDBJ databases">
        <authorList>
            <consortium name="Pathogen Informatics"/>
        </authorList>
    </citation>
    <scope>NUCLEOTIDE SEQUENCE [LARGE SCALE GENOMIC DNA]</scope>
    <source>
        <strain evidence="2 3">NCTC12126</strain>
    </source>
</reference>
<keyword evidence="1" id="KW-0812">Transmembrane</keyword>
<name>A0A484WVG2_9ENTR</name>
<sequence>MSGIKRTVEQFIHNILRARNIPESQWPGLVKKTGRGMILTGVVFVVPGVLVDNISLPVTIAIQISYASLISIGALLAFDDKKSERESWV</sequence>
<proteinExistence type="predicted"/>
<dbReference type="EMBL" id="CAADIW010000005">
    <property type="protein sequence ID" value="VFS14896.1"/>
    <property type="molecule type" value="Genomic_DNA"/>
</dbReference>
<gene>
    <name evidence="2" type="ORF">NCTC12126_00968</name>
</gene>